<dbReference type="PANTHER" id="PTHR30419:SF8">
    <property type="entry name" value="NITROGEN ASSIMILATION TRANSCRIPTIONAL ACTIVATOR-RELATED"/>
    <property type="match status" value="1"/>
</dbReference>
<dbReference type="PANTHER" id="PTHR30419">
    <property type="entry name" value="HTH-TYPE TRANSCRIPTIONAL REGULATOR YBHD"/>
    <property type="match status" value="1"/>
</dbReference>
<dbReference type="InterPro" id="IPR005119">
    <property type="entry name" value="LysR_subst-bd"/>
</dbReference>
<evidence type="ECO:0000313" key="7">
    <source>
        <dbReference type="Proteomes" id="UP000198307"/>
    </source>
</evidence>
<organism evidence="6 7">
    <name type="scientific">Paracoccus seriniphilus</name>
    <dbReference type="NCBI Taxonomy" id="184748"/>
    <lineage>
        <taxon>Bacteria</taxon>
        <taxon>Pseudomonadati</taxon>
        <taxon>Pseudomonadota</taxon>
        <taxon>Alphaproteobacteria</taxon>
        <taxon>Rhodobacterales</taxon>
        <taxon>Paracoccaceae</taxon>
        <taxon>Paracoccus</taxon>
    </lineage>
</organism>
<dbReference type="AlphaFoldDB" id="A0A239PUG6"/>
<dbReference type="GO" id="GO:0003677">
    <property type="term" value="F:DNA binding"/>
    <property type="evidence" value="ECO:0007669"/>
    <property type="project" value="UniProtKB-KW"/>
</dbReference>
<gene>
    <name evidence="6" type="ORF">SAMN05444959_106124</name>
</gene>
<dbReference type="InterPro" id="IPR036390">
    <property type="entry name" value="WH_DNA-bd_sf"/>
</dbReference>
<keyword evidence="3 6" id="KW-0238">DNA-binding</keyword>
<dbReference type="InterPro" id="IPR036388">
    <property type="entry name" value="WH-like_DNA-bd_sf"/>
</dbReference>
<evidence type="ECO:0000256" key="1">
    <source>
        <dbReference type="ARBA" id="ARBA00009437"/>
    </source>
</evidence>
<dbReference type="InterPro" id="IPR050950">
    <property type="entry name" value="HTH-type_LysR_regulators"/>
</dbReference>
<evidence type="ECO:0000256" key="3">
    <source>
        <dbReference type="ARBA" id="ARBA00023125"/>
    </source>
</evidence>
<evidence type="ECO:0000259" key="5">
    <source>
        <dbReference type="PROSITE" id="PS50931"/>
    </source>
</evidence>
<dbReference type="Proteomes" id="UP000198307">
    <property type="component" value="Unassembled WGS sequence"/>
</dbReference>
<feature type="domain" description="HTH lysR-type" evidence="5">
    <location>
        <begin position="1"/>
        <end position="58"/>
    </location>
</feature>
<dbReference type="EMBL" id="FZQB01000006">
    <property type="protein sequence ID" value="SNT73944.1"/>
    <property type="molecule type" value="Genomic_DNA"/>
</dbReference>
<sequence length="303" mass="33639">MKIEAIDIFNELVRSGSIRQAAEGLNTSPTAVVRQLDKLEHSFGTPLVERTPRGIRLTAAGEVLAASTSRVAQELKTAHQLIDDYKGLRRGRVAIHTNGAAASAILAPALSEFSRSHPEISMEVNVSSAQGALDAVAEGRSQFSVTMFAPKDPRVEVLFRAPVYHEPIMSPDHPLAARVELSMADLIRHRLALPNRSFGMRRAFDARLHDLGLPTEDYTFTTPSLEMQIELALRCSAILILPRMTVARWLDMGQFVCRPFVKSEKIISWLELSHANSRTQSIAARRFRDFLMGFLGRRLSVAE</sequence>
<name>A0A239PUG6_9RHOB</name>
<keyword evidence="7" id="KW-1185">Reference proteome</keyword>
<reference evidence="6 7" key="1">
    <citation type="submission" date="2017-07" db="EMBL/GenBank/DDBJ databases">
        <authorList>
            <person name="Sun Z.S."/>
            <person name="Albrecht U."/>
            <person name="Echele G."/>
            <person name="Lee C.C."/>
        </authorList>
    </citation>
    <scope>NUCLEOTIDE SEQUENCE [LARGE SCALE GENOMIC DNA]</scope>
    <source>
        <strain evidence="6 7">DSM 14827</strain>
    </source>
</reference>
<dbReference type="PROSITE" id="PS50931">
    <property type="entry name" value="HTH_LYSR"/>
    <property type="match status" value="1"/>
</dbReference>
<comment type="similarity">
    <text evidence="1">Belongs to the LysR transcriptional regulatory family.</text>
</comment>
<protein>
    <submittedName>
        <fullName evidence="6">DNA-binding transcriptional regulator, LysR family</fullName>
    </submittedName>
</protein>
<dbReference type="InterPro" id="IPR000847">
    <property type="entry name" value="LysR_HTH_N"/>
</dbReference>
<dbReference type="Gene3D" id="1.10.10.10">
    <property type="entry name" value="Winged helix-like DNA-binding domain superfamily/Winged helix DNA-binding domain"/>
    <property type="match status" value="1"/>
</dbReference>
<evidence type="ECO:0000313" key="6">
    <source>
        <dbReference type="EMBL" id="SNT73944.1"/>
    </source>
</evidence>
<proteinExistence type="inferred from homology"/>
<evidence type="ECO:0000256" key="2">
    <source>
        <dbReference type="ARBA" id="ARBA00023015"/>
    </source>
</evidence>
<dbReference type="Gene3D" id="3.40.190.290">
    <property type="match status" value="1"/>
</dbReference>
<evidence type="ECO:0000256" key="4">
    <source>
        <dbReference type="ARBA" id="ARBA00023163"/>
    </source>
</evidence>
<dbReference type="GO" id="GO:0005829">
    <property type="term" value="C:cytosol"/>
    <property type="evidence" value="ECO:0007669"/>
    <property type="project" value="TreeGrafter"/>
</dbReference>
<dbReference type="Pfam" id="PF00126">
    <property type="entry name" value="HTH_1"/>
    <property type="match status" value="1"/>
</dbReference>
<dbReference type="RefSeq" id="WP_089344310.1">
    <property type="nucleotide sequence ID" value="NZ_CP067130.1"/>
</dbReference>
<keyword evidence="4" id="KW-0804">Transcription</keyword>
<dbReference type="OrthoDB" id="5297263at2"/>
<dbReference type="GO" id="GO:0003700">
    <property type="term" value="F:DNA-binding transcription factor activity"/>
    <property type="evidence" value="ECO:0007669"/>
    <property type="project" value="InterPro"/>
</dbReference>
<dbReference type="SUPFAM" id="SSF46785">
    <property type="entry name" value="Winged helix' DNA-binding domain"/>
    <property type="match status" value="1"/>
</dbReference>
<keyword evidence="2" id="KW-0805">Transcription regulation</keyword>
<accession>A0A239PUG6</accession>
<dbReference type="SUPFAM" id="SSF53850">
    <property type="entry name" value="Periplasmic binding protein-like II"/>
    <property type="match status" value="1"/>
</dbReference>
<dbReference type="Pfam" id="PF03466">
    <property type="entry name" value="LysR_substrate"/>
    <property type="match status" value="1"/>
</dbReference>